<evidence type="ECO:0000313" key="1">
    <source>
        <dbReference type="EMBL" id="KAI3796841.1"/>
    </source>
</evidence>
<accession>A0ACB9HNL7</accession>
<evidence type="ECO:0000313" key="2">
    <source>
        <dbReference type="Proteomes" id="UP001056120"/>
    </source>
</evidence>
<dbReference type="EMBL" id="CM042029">
    <property type="protein sequence ID" value="KAI3796841.1"/>
    <property type="molecule type" value="Genomic_DNA"/>
</dbReference>
<reference evidence="2" key="1">
    <citation type="journal article" date="2022" name="Mol. Ecol. Resour.">
        <title>The genomes of chicory, endive, great burdock and yacon provide insights into Asteraceae palaeo-polyploidization history and plant inulin production.</title>
        <authorList>
            <person name="Fan W."/>
            <person name="Wang S."/>
            <person name="Wang H."/>
            <person name="Wang A."/>
            <person name="Jiang F."/>
            <person name="Liu H."/>
            <person name="Zhao H."/>
            <person name="Xu D."/>
            <person name="Zhang Y."/>
        </authorList>
    </citation>
    <scope>NUCLEOTIDE SEQUENCE [LARGE SCALE GENOMIC DNA]</scope>
    <source>
        <strain evidence="2">cv. Yunnan</strain>
    </source>
</reference>
<gene>
    <name evidence="1" type="ORF">L1987_39527</name>
</gene>
<reference evidence="1 2" key="2">
    <citation type="journal article" date="2022" name="Mol. Ecol. Resour.">
        <title>The genomes of chicory, endive, great burdock and yacon provide insights into Asteraceae paleo-polyploidization history and plant inulin production.</title>
        <authorList>
            <person name="Fan W."/>
            <person name="Wang S."/>
            <person name="Wang H."/>
            <person name="Wang A."/>
            <person name="Jiang F."/>
            <person name="Liu H."/>
            <person name="Zhao H."/>
            <person name="Xu D."/>
            <person name="Zhang Y."/>
        </authorList>
    </citation>
    <scope>NUCLEOTIDE SEQUENCE [LARGE SCALE GENOMIC DNA]</scope>
    <source>
        <strain evidence="2">cv. Yunnan</strain>
        <tissue evidence="1">Leaves</tissue>
    </source>
</reference>
<name>A0ACB9HNL7_9ASTR</name>
<protein>
    <submittedName>
        <fullName evidence="1">Uncharacterized protein</fullName>
    </submittedName>
</protein>
<organism evidence="1 2">
    <name type="scientific">Smallanthus sonchifolius</name>
    <dbReference type="NCBI Taxonomy" id="185202"/>
    <lineage>
        <taxon>Eukaryota</taxon>
        <taxon>Viridiplantae</taxon>
        <taxon>Streptophyta</taxon>
        <taxon>Embryophyta</taxon>
        <taxon>Tracheophyta</taxon>
        <taxon>Spermatophyta</taxon>
        <taxon>Magnoliopsida</taxon>
        <taxon>eudicotyledons</taxon>
        <taxon>Gunneridae</taxon>
        <taxon>Pentapetalae</taxon>
        <taxon>asterids</taxon>
        <taxon>campanulids</taxon>
        <taxon>Asterales</taxon>
        <taxon>Asteraceae</taxon>
        <taxon>Asteroideae</taxon>
        <taxon>Heliantheae alliance</taxon>
        <taxon>Millerieae</taxon>
        <taxon>Smallanthus</taxon>
    </lineage>
</organism>
<proteinExistence type="predicted"/>
<sequence length="91" mass="9773">MRYTHRFTVKGRSRGGRTCSTISAQCPLNSAQNLSHEARLRNSCSSTSSKSSELGTLEGSSSLSDTARGGNGYSVTCLETSIKYDDMAMIL</sequence>
<comment type="caution">
    <text evidence="1">The sequence shown here is derived from an EMBL/GenBank/DDBJ whole genome shotgun (WGS) entry which is preliminary data.</text>
</comment>
<dbReference type="Proteomes" id="UP001056120">
    <property type="component" value="Linkage Group LG12"/>
</dbReference>
<keyword evidence="2" id="KW-1185">Reference proteome</keyword>